<feature type="signal peptide" evidence="2">
    <location>
        <begin position="1"/>
        <end position="22"/>
    </location>
</feature>
<dbReference type="RefSeq" id="WP_161389661.1">
    <property type="nucleotide sequence ID" value="NZ_JBHSCP010000001.1"/>
</dbReference>
<dbReference type="OrthoDB" id="9807854at2"/>
<evidence type="ECO:0000313" key="4">
    <source>
        <dbReference type="Proteomes" id="UP000469430"/>
    </source>
</evidence>
<feature type="chain" id="PRO_5026273415" evidence="2">
    <location>
        <begin position="23"/>
        <end position="490"/>
    </location>
</feature>
<sequence>MRYLPPTALACAALLAPVSAAAQTVEDLQRQILELKAEIDALKAARVADAAATTPAPGQAPATSVAVATPAAAAPALAAATTSPAPAASAPTAAAAPQLASAEPAGAKAWYERLKLRGYTQMRYNAFIDGDDTAPAGQSRLRSVHDGSINEDGGFSLRRARLVLEGNVTNNIALYFQTDFATAVTGQSNGERRESFGQLRDAYVDVFLDQGHEFRVRLGQSKVPFGWENLQSSSNRITLDRSDAINSAMPSERDLGIAVYYTPAHVQAIWDRLEEDGQKLFGNYGAFGLAAYNGQGVNRPEQNRGLAKFAMATWPIELDGLGGGFSGQVLELGGAVMLNNVRPEIRTGGVTDTDFTDNRYGVHAVLYPQPFGLQAEWNWGLAPQYDTGLQEIRSMRASGGYVQFMINAGDFGIGRIMPYGRWQTYRGGWKASTNAPRLETDEIELGVEWQIFDALELTVAYANMKRLEADERRTGRATGDLIRTQVQWNY</sequence>
<dbReference type="EMBL" id="WTYJ01000001">
    <property type="protein sequence ID" value="MXO97984.1"/>
    <property type="molecule type" value="Genomic_DNA"/>
</dbReference>
<feature type="coiled-coil region" evidence="1">
    <location>
        <begin position="18"/>
        <end position="45"/>
    </location>
</feature>
<dbReference type="SUPFAM" id="SSF56935">
    <property type="entry name" value="Porins"/>
    <property type="match status" value="1"/>
</dbReference>
<proteinExistence type="predicted"/>
<evidence type="ECO:0000313" key="3">
    <source>
        <dbReference type="EMBL" id="MXO97984.1"/>
    </source>
</evidence>
<reference evidence="3 4" key="1">
    <citation type="submission" date="2019-12" db="EMBL/GenBank/DDBJ databases">
        <title>Genomic-based taxomic classification of the family Erythrobacteraceae.</title>
        <authorList>
            <person name="Xu L."/>
        </authorList>
    </citation>
    <scope>NUCLEOTIDE SEQUENCE [LARGE SCALE GENOMIC DNA]</scope>
    <source>
        <strain evidence="3 4">S36</strain>
    </source>
</reference>
<organism evidence="3 4">
    <name type="scientific">Croceibacterium xixiisoli</name>
    <dbReference type="NCBI Taxonomy" id="1476466"/>
    <lineage>
        <taxon>Bacteria</taxon>
        <taxon>Pseudomonadati</taxon>
        <taxon>Pseudomonadota</taxon>
        <taxon>Alphaproteobacteria</taxon>
        <taxon>Sphingomonadales</taxon>
        <taxon>Erythrobacteraceae</taxon>
        <taxon>Croceibacterium</taxon>
    </lineage>
</organism>
<dbReference type="Pfam" id="PF07396">
    <property type="entry name" value="Porin_O_P"/>
    <property type="match status" value="1"/>
</dbReference>
<evidence type="ECO:0000256" key="2">
    <source>
        <dbReference type="SAM" id="SignalP"/>
    </source>
</evidence>
<accession>A0A6I4TQ36</accession>
<keyword evidence="4" id="KW-1185">Reference proteome</keyword>
<dbReference type="AlphaFoldDB" id="A0A6I4TQ36"/>
<keyword evidence="2" id="KW-0732">Signal</keyword>
<gene>
    <name evidence="3" type="ORF">GRI97_03140</name>
</gene>
<evidence type="ECO:0000256" key="1">
    <source>
        <dbReference type="SAM" id="Coils"/>
    </source>
</evidence>
<name>A0A6I4TQ36_9SPHN</name>
<keyword evidence="1" id="KW-0175">Coiled coil</keyword>
<comment type="caution">
    <text evidence="3">The sequence shown here is derived from an EMBL/GenBank/DDBJ whole genome shotgun (WGS) entry which is preliminary data.</text>
</comment>
<protein>
    <submittedName>
        <fullName evidence="3">Porin</fullName>
    </submittedName>
</protein>
<dbReference type="InterPro" id="IPR010870">
    <property type="entry name" value="Porin_O/P"/>
</dbReference>
<dbReference type="InterPro" id="IPR023614">
    <property type="entry name" value="Porin_dom_sf"/>
</dbReference>
<dbReference type="Proteomes" id="UP000469430">
    <property type="component" value="Unassembled WGS sequence"/>
</dbReference>
<dbReference type="Gene3D" id="2.40.160.10">
    <property type="entry name" value="Porin"/>
    <property type="match status" value="1"/>
</dbReference>